<dbReference type="RefSeq" id="WP_093278943.1">
    <property type="nucleotide sequence ID" value="NZ_FNOK01000115.1"/>
</dbReference>
<dbReference type="InterPro" id="IPR016167">
    <property type="entry name" value="FAD-bd_PCMH_sub1"/>
</dbReference>
<sequence>MTGIAERPDTRSMWTNWAGSARCTPARRVSPRSEDELAQYVRDASATGQPLRLAGSGHSFAALVSTDSTLVELHEYADVIAVDPVGMTITVQAGTPLWRINAELDRYGLALENMGTINVQTAAGLVSTGTHGSGTRYGCLSSQIASMRLITGHGELVECSATSEPDVFSAARLGLGALGVISTITFRCVPAFSLGLEEATEPFARLIGRLPELIANVDHPIFFWPMWSDSVHIRAMSRTTAPRRPPSRWQAWRDHYLAGHVGLHGVLRTHRRNAALVPFASKVLTRRPLRSFVDVSHRVFTFPQRVRVVAMEYAVPLEALGQALQELRRALPSAGEVVSLPLEIRVAPGNDIPLSPAYGRPTGYVNLATDAHSPHDKIFQCAERVLGDFDGRPHWAKLHSHTARSLAPRYPRWHDVQRIRQSLDPEGILINPYLEQVLTGTA</sequence>
<organism evidence="6 7">
    <name type="scientific">Saccharopolyspora shandongensis</name>
    <dbReference type="NCBI Taxonomy" id="418495"/>
    <lineage>
        <taxon>Bacteria</taxon>
        <taxon>Bacillati</taxon>
        <taxon>Actinomycetota</taxon>
        <taxon>Actinomycetes</taxon>
        <taxon>Pseudonocardiales</taxon>
        <taxon>Pseudonocardiaceae</taxon>
        <taxon>Saccharopolyspora</taxon>
    </lineage>
</organism>
<evidence type="ECO:0000256" key="1">
    <source>
        <dbReference type="ARBA" id="ARBA00005147"/>
    </source>
</evidence>
<dbReference type="PIRSF" id="PIRSF000136">
    <property type="entry name" value="LGO_GLO"/>
    <property type="match status" value="1"/>
</dbReference>
<evidence type="ECO:0000256" key="3">
    <source>
        <dbReference type="ARBA" id="ARBA00022644"/>
    </source>
</evidence>
<keyword evidence="3" id="KW-0060">Ascorbate biosynthesis</keyword>
<dbReference type="InterPro" id="IPR016166">
    <property type="entry name" value="FAD-bd_PCMH"/>
</dbReference>
<dbReference type="NCBIfam" id="TIGR01679">
    <property type="entry name" value="bact_FAD_ox"/>
    <property type="match status" value="1"/>
</dbReference>
<dbReference type="InterPro" id="IPR010031">
    <property type="entry name" value="FAD_lactone_oxidase-like"/>
</dbReference>
<evidence type="ECO:0000259" key="5">
    <source>
        <dbReference type="PROSITE" id="PS51387"/>
    </source>
</evidence>
<dbReference type="STRING" id="418495.SAMN05216215_11153"/>
<reference evidence="7" key="1">
    <citation type="submission" date="2016-10" db="EMBL/GenBank/DDBJ databases">
        <authorList>
            <person name="Varghese N."/>
            <person name="Submissions S."/>
        </authorList>
    </citation>
    <scope>NUCLEOTIDE SEQUENCE [LARGE SCALE GENOMIC DNA]</scope>
    <source>
        <strain evidence="7">CGMCC 4.3530</strain>
    </source>
</reference>
<dbReference type="PROSITE" id="PS51387">
    <property type="entry name" value="FAD_PCMH"/>
    <property type="match status" value="1"/>
</dbReference>
<comment type="similarity">
    <text evidence="2">Belongs to the oxygen-dependent FAD-linked oxidoreductase family.</text>
</comment>
<dbReference type="GO" id="GO:0019853">
    <property type="term" value="P:L-ascorbic acid biosynthetic process"/>
    <property type="evidence" value="ECO:0007669"/>
    <property type="project" value="UniProtKB-UniPathway"/>
</dbReference>
<gene>
    <name evidence="6" type="ORF">SAMN05216215_11153</name>
</gene>
<dbReference type="InterPro" id="IPR007173">
    <property type="entry name" value="ALO_C"/>
</dbReference>
<keyword evidence="4" id="KW-0560">Oxidoreductase</keyword>
<dbReference type="AlphaFoldDB" id="A0A1H3U798"/>
<protein>
    <submittedName>
        <fullName evidence="6">L-gulonolactone oxidase</fullName>
    </submittedName>
</protein>
<name>A0A1H3U798_9PSEU</name>
<dbReference type="Gene3D" id="3.30.465.10">
    <property type="match status" value="1"/>
</dbReference>
<dbReference type="InterPro" id="IPR006093">
    <property type="entry name" value="Oxy_OxRdtase_FAD_BS"/>
</dbReference>
<evidence type="ECO:0000256" key="4">
    <source>
        <dbReference type="ARBA" id="ARBA00023002"/>
    </source>
</evidence>
<dbReference type="Gene3D" id="1.10.45.10">
    <property type="entry name" value="Vanillyl-alcohol Oxidase, Chain A, domain 4"/>
    <property type="match status" value="1"/>
</dbReference>
<dbReference type="Pfam" id="PF01565">
    <property type="entry name" value="FAD_binding_4"/>
    <property type="match status" value="1"/>
</dbReference>
<keyword evidence="7" id="KW-1185">Reference proteome</keyword>
<dbReference type="PANTHER" id="PTHR43762:SF1">
    <property type="entry name" value="D-ARABINONO-1,4-LACTONE OXIDASE"/>
    <property type="match status" value="1"/>
</dbReference>
<dbReference type="GO" id="GO:0003885">
    <property type="term" value="F:D-arabinono-1,4-lactone oxidase activity"/>
    <property type="evidence" value="ECO:0007669"/>
    <property type="project" value="InterPro"/>
</dbReference>
<evidence type="ECO:0000313" key="7">
    <source>
        <dbReference type="Proteomes" id="UP000199529"/>
    </source>
</evidence>
<dbReference type="InterPro" id="IPR036318">
    <property type="entry name" value="FAD-bd_PCMH-like_sf"/>
</dbReference>
<evidence type="ECO:0000313" key="6">
    <source>
        <dbReference type="EMBL" id="SDZ58336.1"/>
    </source>
</evidence>
<comment type="pathway">
    <text evidence="1">Cofactor biosynthesis; L-ascorbate biosynthesis.</text>
</comment>
<dbReference type="Pfam" id="PF04030">
    <property type="entry name" value="ALO"/>
    <property type="match status" value="1"/>
</dbReference>
<dbReference type="GO" id="GO:0071949">
    <property type="term" value="F:FAD binding"/>
    <property type="evidence" value="ECO:0007669"/>
    <property type="project" value="InterPro"/>
</dbReference>
<dbReference type="PROSITE" id="PS00862">
    <property type="entry name" value="OX2_COVAL_FAD"/>
    <property type="match status" value="1"/>
</dbReference>
<dbReference type="InterPro" id="IPR016169">
    <property type="entry name" value="FAD-bd_PCMH_sub2"/>
</dbReference>
<dbReference type="Proteomes" id="UP000199529">
    <property type="component" value="Unassembled WGS sequence"/>
</dbReference>
<dbReference type="InterPro" id="IPR006094">
    <property type="entry name" value="Oxid_FAD_bind_N"/>
</dbReference>
<dbReference type="InterPro" id="IPR016171">
    <property type="entry name" value="Vanillyl_alc_oxidase_C-sub2"/>
</dbReference>
<dbReference type="UniPathway" id="UPA00132"/>
<evidence type="ECO:0000256" key="2">
    <source>
        <dbReference type="ARBA" id="ARBA00005466"/>
    </source>
</evidence>
<proteinExistence type="inferred from homology"/>
<dbReference type="Gene3D" id="3.30.43.10">
    <property type="entry name" value="Uridine Diphospho-n-acetylenolpyruvylglucosamine Reductase, domain 2"/>
    <property type="match status" value="1"/>
</dbReference>
<dbReference type="OrthoDB" id="9800184at2"/>
<dbReference type="GO" id="GO:0016020">
    <property type="term" value="C:membrane"/>
    <property type="evidence" value="ECO:0007669"/>
    <property type="project" value="InterPro"/>
</dbReference>
<dbReference type="EMBL" id="FNOK01000115">
    <property type="protein sequence ID" value="SDZ58336.1"/>
    <property type="molecule type" value="Genomic_DNA"/>
</dbReference>
<feature type="domain" description="FAD-binding PCMH-type" evidence="5">
    <location>
        <begin position="21"/>
        <end position="191"/>
    </location>
</feature>
<dbReference type="SUPFAM" id="SSF56176">
    <property type="entry name" value="FAD-binding/transporter-associated domain-like"/>
    <property type="match status" value="1"/>
</dbReference>
<dbReference type="PANTHER" id="PTHR43762">
    <property type="entry name" value="L-GULONOLACTONE OXIDASE"/>
    <property type="match status" value="1"/>
</dbReference>
<accession>A0A1H3U798</accession>
<dbReference type="Gene3D" id="3.30.70.2520">
    <property type="match status" value="1"/>
</dbReference>